<dbReference type="Pfam" id="PF00996">
    <property type="entry name" value="GDI"/>
    <property type="match status" value="2"/>
</dbReference>
<dbReference type="SUPFAM" id="SSF54373">
    <property type="entry name" value="FAD-linked reductases, C-terminal domain"/>
    <property type="match status" value="1"/>
</dbReference>
<dbReference type="OrthoDB" id="9446342at2759"/>
<evidence type="ECO:0000313" key="1">
    <source>
        <dbReference type="EMBL" id="KAF9605005.1"/>
    </source>
</evidence>
<dbReference type="Gene3D" id="3.30.519.10">
    <property type="entry name" value="Guanine Nucleotide Dissociation Inhibitor, domain 2"/>
    <property type="match status" value="1"/>
</dbReference>
<protein>
    <submittedName>
        <fullName evidence="1">Uncharacterized protein</fullName>
    </submittedName>
</protein>
<evidence type="ECO:0000313" key="2">
    <source>
        <dbReference type="Proteomes" id="UP000631114"/>
    </source>
</evidence>
<gene>
    <name evidence="1" type="ORF">IFM89_012961</name>
</gene>
<keyword evidence="2" id="KW-1185">Reference proteome</keyword>
<dbReference type="PANTHER" id="PTHR11787:SF8">
    <property type="entry name" value="RAB GDP DISSOCIATION INHIBITOR"/>
    <property type="match status" value="1"/>
</dbReference>
<dbReference type="GO" id="GO:0005093">
    <property type="term" value="F:Rab GDP-dissociation inhibitor activity"/>
    <property type="evidence" value="ECO:0007669"/>
    <property type="project" value="TreeGrafter"/>
</dbReference>
<accession>A0A835LRN6</accession>
<dbReference type="EMBL" id="JADFTS010000005">
    <property type="protein sequence ID" value="KAF9605005.1"/>
    <property type="molecule type" value="Genomic_DNA"/>
</dbReference>
<reference evidence="1 2" key="1">
    <citation type="submission" date="2020-10" db="EMBL/GenBank/DDBJ databases">
        <title>The Coptis chinensis genome and diversification of protoberbering-type alkaloids.</title>
        <authorList>
            <person name="Wang B."/>
            <person name="Shu S."/>
            <person name="Song C."/>
            <person name="Liu Y."/>
        </authorList>
    </citation>
    <scope>NUCLEOTIDE SEQUENCE [LARGE SCALE GENOMIC DNA]</scope>
    <source>
        <strain evidence="1">HL-2020</strain>
        <tissue evidence="1">Leaf</tissue>
    </source>
</reference>
<name>A0A835LRN6_9MAGN</name>
<dbReference type="GO" id="GO:0005737">
    <property type="term" value="C:cytoplasm"/>
    <property type="evidence" value="ECO:0007669"/>
    <property type="project" value="TreeGrafter"/>
</dbReference>
<proteinExistence type="predicted"/>
<dbReference type="Proteomes" id="UP000631114">
    <property type="component" value="Unassembled WGS sequence"/>
</dbReference>
<dbReference type="PANTHER" id="PTHR11787">
    <property type="entry name" value="RAB GDP-DISSOCIATION INHIBITOR"/>
    <property type="match status" value="1"/>
</dbReference>
<dbReference type="GO" id="GO:0007264">
    <property type="term" value="P:small GTPase-mediated signal transduction"/>
    <property type="evidence" value="ECO:0007669"/>
    <property type="project" value="InterPro"/>
</dbReference>
<organism evidence="1 2">
    <name type="scientific">Coptis chinensis</name>
    <dbReference type="NCBI Taxonomy" id="261450"/>
    <lineage>
        <taxon>Eukaryota</taxon>
        <taxon>Viridiplantae</taxon>
        <taxon>Streptophyta</taxon>
        <taxon>Embryophyta</taxon>
        <taxon>Tracheophyta</taxon>
        <taxon>Spermatophyta</taxon>
        <taxon>Magnoliopsida</taxon>
        <taxon>Ranunculales</taxon>
        <taxon>Ranunculaceae</taxon>
        <taxon>Coptidoideae</taxon>
        <taxon>Coptis</taxon>
    </lineage>
</organism>
<dbReference type="AlphaFoldDB" id="A0A835LRN6"/>
<dbReference type="GO" id="GO:0016192">
    <property type="term" value="P:vesicle-mediated transport"/>
    <property type="evidence" value="ECO:0007669"/>
    <property type="project" value="TreeGrafter"/>
</dbReference>
<dbReference type="InterPro" id="IPR018203">
    <property type="entry name" value="GDP_dissociation_inhibitor"/>
</dbReference>
<comment type="caution">
    <text evidence="1">The sequence shown here is derived from an EMBL/GenBank/DDBJ whole genome shotgun (WGS) entry which is preliminary data.</text>
</comment>
<sequence>MALHRDVRYLDELALDTMMRMKLYARIRARFQGGSPYIYPLHGLASFLVLLHGSVAKQYGGTCYMLNKPEGKVEFDDEGKAPDRTCTSSLLVDSHNVAAKRKFIAFVSTEAGSIIPVELKQGIDLLGPVDEIFFDVYDRYEPRQWTLPGQLLYINEL</sequence>